<dbReference type="GO" id="GO:0016779">
    <property type="term" value="F:nucleotidyltransferase activity"/>
    <property type="evidence" value="ECO:0007669"/>
    <property type="project" value="UniProtKB-KW"/>
</dbReference>
<keyword evidence="2" id="KW-0548">Nucleotidyltransferase</keyword>
<protein>
    <submittedName>
        <fullName evidence="2">Molybdenum cofactor cytidylyltransferase</fullName>
    </submittedName>
</protein>
<evidence type="ECO:0000313" key="3">
    <source>
        <dbReference type="Proteomes" id="UP000199662"/>
    </source>
</evidence>
<keyword evidence="2" id="KW-0808">Transferase</keyword>
<feature type="domain" description="MobA-like NTP transferase" evidence="1">
    <location>
        <begin position="10"/>
        <end position="171"/>
    </location>
</feature>
<dbReference type="RefSeq" id="WP_091831006.1">
    <property type="nucleotide sequence ID" value="NZ_FNZK01000007.1"/>
</dbReference>
<proteinExistence type="predicted"/>
<dbReference type="STRING" id="84035.SAMN05660742_107142"/>
<name>A0A1H6YQP8_9FIRM</name>
<reference evidence="2 3" key="1">
    <citation type="submission" date="2016-10" db="EMBL/GenBank/DDBJ databases">
        <authorList>
            <person name="de Groot N.N."/>
        </authorList>
    </citation>
    <scope>NUCLEOTIDE SEQUENCE [LARGE SCALE GENOMIC DNA]</scope>
    <source>
        <strain evidence="2 3">DSM 2179</strain>
    </source>
</reference>
<dbReference type="PANTHER" id="PTHR43777:SF1">
    <property type="entry name" value="MOLYBDENUM COFACTOR CYTIDYLYLTRANSFERASE"/>
    <property type="match status" value="1"/>
</dbReference>
<dbReference type="PANTHER" id="PTHR43777">
    <property type="entry name" value="MOLYBDENUM COFACTOR CYTIDYLYLTRANSFERASE"/>
    <property type="match status" value="1"/>
</dbReference>
<dbReference type="Gene3D" id="3.90.550.10">
    <property type="entry name" value="Spore Coat Polysaccharide Biosynthesis Protein SpsA, Chain A"/>
    <property type="match status" value="1"/>
</dbReference>
<dbReference type="Pfam" id="PF12804">
    <property type="entry name" value="NTP_transf_3"/>
    <property type="match status" value="1"/>
</dbReference>
<sequence>MQKQPIIKGGILVAAGMSSRMGAFKPLLPYRNTTIIQMAIENMQNAGVEEIVVVVGYRGPEIEAVIQSMQHVKIVFNPNYAKGDMLESIQLGLGQIQKANAVYLMPADMPAIAVDTFVKVCLCMERTGAAVVFPTLLGRKKHPVLVGEACFKAILTFKETGGLRVVLEQYAQQTQYVPVTDQACGMDIDTPDDYQKLLDWTRQQSTRE</sequence>
<dbReference type="InterPro" id="IPR025877">
    <property type="entry name" value="MobA-like_NTP_Trfase"/>
</dbReference>
<dbReference type="InterPro" id="IPR029044">
    <property type="entry name" value="Nucleotide-diphossugar_trans"/>
</dbReference>
<dbReference type="Proteomes" id="UP000199662">
    <property type="component" value="Unassembled WGS sequence"/>
</dbReference>
<gene>
    <name evidence="2" type="ORF">SAMN05660742_107142</name>
</gene>
<keyword evidence="3" id="KW-1185">Reference proteome</keyword>
<evidence type="ECO:0000313" key="2">
    <source>
        <dbReference type="EMBL" id="SEJ43589.1"/>
    </source>
</evidence>
<dbReference type="SUPFAM" id="SSF53448">
    <property type="entry name" value="Nucleotide-diphospho-sugar transferases"/>
    <property type="match status" value="1"/>
</dbReference>
<evidence type="ECO:0000259" key="1">
    <source>
        <dbReference type="Pfam" id="PF12804"/>
    </source>
</evidence>
<dbReference type="CDD" id="cd04182">
    <property type="entry name" value="GT_2_like_f"/>
    <property type="match status" value="1"/>
</dbReference>
<accession>A0A1H6YQP8</accession>
<dbReference type="AlphaFoldDB" id="A0A1H6YQP8"/>
<dbReference type="EMBL" id="FNZK01000007">
    <property type="protein sequence ID" value="SEJ43589.1"/>
    <property type="molecule type" value="Genomic_DNA"/>
</dbReference>
<organism evidence="2 3">
    <name type="scientific">Propionispira arboris</name>
    <dbReference type="NCBI Taxonomy" id="84035"/>
    <lineage>
        <taxon>Bacteria</taxon>
        <taxon>Bacillati</taxon>
        <taxon>Bacillota</taxon>
        <taxon>Negativicutes</taxon>
        <taxon>Selenomonadales</taxon>
        <taxon>Selenomonadaceae</taxon>
        <taxon>Propionispira</taxon>
    </lineage>
</organism>